<dbReference type="SUPFAM" id="SSF50494">
    <property type="entry name" value="Trypsin-like serine proteases"/>
    <property type="match status" value="1"/>
</dbReference>
<accession>A0A2K5UBB7</accession>
<dbReference type="STRING" id="9541.ENSMFAP00000009659"/>
<sequence>MENSVCGSFFQPQYPGQPSSSDYTIHEDMLCAGDLITGKAICRGDSGGPLVCPLNGTWFLMGLSSWSLDCRSPIGPSVFTRLSYFTNWISQKKRESPPLDPALAPPQEMPPALDSMTSQGTVYKPGLCAALPAAHTLLLLLILLGSL</sequence>
<dbReference type="GeneTree" id="ENSGT00940000165552"/>
<reference evidence="5 6" key="1">
    <citation type="submission" date="2013-03" db="EMBL/GenBank/DDBJ databases">
        <authorList>
            <person name="Warren W."/>
            <person name="Wilson R.K."/>
        </authorList>
    </citation>
    <scope>NUCLEOTIDE SEQUENCE</scope>
</reference>
<dbReference type="PROSITE" id="PS00135">
    <property type="entry name" value="TRYPSIN_SER"/>
    <property type="match status" value="1"/>
</dbReference>
<dbReference type="FunFam" id="2.40.10.10:FF:000107">
    <property type="entry name" value="TISP43 isoform 6"/>
    <property type="match status" value="1"/>
</dbReference>
<dbReference type="Ensembl" id="ENSMFAT00000035800.2">
    <property type="protein sequence ID" value="ENSMFAP00000009659.2"/>
    <property type="gene ID" value="ENSMFAG00000062031.1"/>
</dbReference>
<dbReference type="Gene3D" id="2.40.10.10">
    <property type="entry name" value="Trypsin-like serine proteases"/>
    <property type="match status" value="1"/>
</dbReference>
<dbReference type="GO" id="GO:0006508">
    <property type="term" value="P:proteolysis"/>
    <property type="evidence" value="ECO:0007669"/>
    <property type="project" value="UniProtKB-KW"/>
</dbReference>
<dbReference type="GO" id="GO:0004252">
    <property type="term" value="F:serine-type endopeptidase activity"/>
    <property type="evidence" value="ECO:0007669"/>
    <property type="project" value="InterPro"/>
</dbReference>
<keyword evidence="6" id="KW-1185">Reference proteome</keyword>
<dbReference type="PANTHER" id="PTHR24253">
    <property type="entry name" value="TRANSMEMBRANE PROTEASE SERINE"/>
    <property type="match status" value="1"/>
</dbReference>
<dbReference type="PROSITE" id="PS50240">
    <property type="entry name" value="TRYPSIN_DOM"/>
    <property type="match status" value="1"/>
</dbReference>
<dbReference type="AlphaFoldDB" id="A0A2K5UBB7"/>
<dbReference type="Proteomes" id="UP000233100">
    <property type="component" value="Chromosome 12"/>
</dbReference>
<dbReference type="InterPro" id="IPR009003">
    <property type="entry name" value="Peptidase_S1_PA"/>
</dbReference>
<reference evidence="5" key="2">
    <citation type="submission" date="2025-08" db="UniProtKB">
        <authorList>
            <consortium name="Ensembl"/>
        </authorList>
    </citation>
    <scope>IDENTIFICATION</scope>
</reference>
<dbReference type="Pfam" id="PF00089">
    <property type="entry name" value="Trypsin"/>
    <property type="match status" value="1"/>
</dbReference>
<evidence type="ECO:0000313" key="5">
    <source>
        <dbReference type="Ensembl" id="ENSMFAP00000009659.2"/>
    </source>
</evidence>
<keyword evidence="1" id="KW-0645">Protease</keyword>
<name>A0A2K5UBB7_MACFA</name>
<proteinExistence type="predicted"/>
<dbReference type="InterPro" id="IPR033116">
    <property type="entry name" value="TRYPSIN_SER"/>
</dbReference>
<dbReference type="PANTHER" id="PTHR24253:SF42">
    <property type="entry name" value="PROTEASE, SERINE 47"/>
    <property type="match status" value="1"/>
</dbReference>
<evidence type="ECO:0000256" key="2">
    <source>
        <dbReference type="ARBA" id="ARBA00022801"/>
    </source>
</evidence>
<dbReference type="SMR" id="A0A2K5UBB7"/>
<organism evidence="5 6">
    <name type="scientific">Macaca fascicularis</name>
    <name type="common">Crab-eating macaque</name>
    <name type="synonym">Cynomolgus monkey</name>
    <dbReference type="NCBI Taxonomy" id="9541"/>
    <lineage>
        <taxon>Eukaryota</taxon>
        <taxon>Metazoa</taxon>
        <taxon>Chordata</taxon>
        <taxon>Craniata</taxon>
        <taxon>Vertebrata</taxon>
        <taxon>Euteleostomi</taxon>
        <taxon>Mammalia</taxon>
        <taxon>Eutheria</taxon>
        <taxon>Euarchontoglires</taxon>
        <taxon>Primates</taxon>
        <taxon>Haplorrhini</taxon>
        <taxon>Catarrhini</taxon>
        <taxon>Cercopithecidae</taxon>
        <taxon>Cercopithecinae</taxon>
        <taxon>Macaca</taxon>
    </lineage>
</organism>
<evidence type="ECO:0000256" key="3">
    <source>
        <dbReference type="ARBA" id="ARBA00023157"/>
    </source>
</evidence>
<feature type="domain" description="Peptidase S1" evidence="4">
    <location>
        <begin position="1"/>
        <end position="94"/>
    </location>
</feature>
<reference evidence="5" key="3">
    <citation type="submission" date="2025-09" db="UniProtKB">
        <authorList>
            <consortium name="Ensembl"/>
        </authorList>
    </citation>
    <scope>IDENTIFICATION</scope>
</reference>
<keyword evidence="3" id="KW-1015">Disulfide bond</keyword>
<protein>
    <recommendedName>
        <fullName evidence="4">Peptidase S1 domain-containing protein</fullName>
    </recommendedName>
</protein>
<dbReference type="InterPro" id="IPR001254">
    <property type="entry name" value="Trypsin_dom"/>
</dbReference>
<keyword evidence="2" id="KW-0378">Hydrolase</keyword>
<dbReference type="InterPro" id="IPR043504">
    <property type="entry name" value="Peptidase_S1_PA_chymotrypsin"/>
</dbReference>
<dbReference type="VEuPathDB" id="HostDB:ENSMFAG00000035224"/>
<evidence type="ECO:0000259" key="4">
    <source>
        <dbReference type="PROSITE" id="PS50240"/>
    </source>
</evidence>
<evidence type="ECO:0000313" key="6">
    <source>
        <dbReference type="Proteomes" id="UP000233100"/>
    </source>
</evidence>
<evidence type="ECO:0000256" key="1">
    <source>
        <dbReference type="ARBA" id="ARBA00022670"/>
    </source>
</evidence>